<feature type="region of interest" description="Disordered" evidence="1">
    <location>
        <begin position="1"/>
        <end position="40"/>
    </location>
</feature>
<gene>
    <name evidence="2" type="ORF">H4Q32_023933</name>
</gene>
<dbReference type="EMBL" id="JACTAM010002017">
    <property type="protein sequence ID" value="KAI2646074.1"/>
    <property type="molecule type" value="Genomic_DNA"/>
</dbReference>
<evidence type="ECO:0000313" key="3">
    <source>
        <dbReference type="Proteomes" id="UP000830375"/>
    </source>
</evidence>
<evidence type="ECO:0000256" key="1">
    <source>
        <dbReference type="SAM" id="MobiDB-lite"/>
    </source>
</evidence>
<evidence type="ECO:0000313" key="2">
    <source>
        <dbReference type="EMBL" id="KAI2646074.1"/>
    </source>
</evidence>
<organism evidence="2 3">
    <name type="scientific">Labeo rohita</name>
    <name type="common">Indian major carp</name>
    <name type="synonym">Cyprinus rohita</name>
    <dbReference type="NCBI Taxonomy" id="84645"/>
    <lineage>
        <taxon>Eukaryota</taxon>
        <taxon>Metazoa</taxon>
        <taxon>Chordata</taxon>
        <taxon>Craniata</taxon>
        <taxon>Vertebrata</taxon>
        <taxon>Euteleostomi</taxon>
        <taxon>Actinopterygii</taxon>
        <taxon>Neopterygii</taxon>
        <taxon>Teleostei</taxon>
        <taxon>Ostariophysi</taxon>
        <taxon>Cypriniformes</taxon>
        <taxon>Cyprinidae</taxon>
        <taxon>Labeoninae</taxon>
        <taxon>Labeonini</taxon>
        <taxon>Labeo</taxon>
    </lineage>
</organism>
<protein>
    <submittedName>
        <fullName evidence="2">Alpha-xylosidase</fullName>
    </submittedName>
</protein>
<accession>A0ABQ8L5N8</accession>
<dbReference type="Proteomes" id="UP000830375">
    <property type="component" value="Unassembled WGS sequence"/>
</dbReference>
<proteinExistence type="predicted"/>
<feature type="compositionally biased region" description="Basic and acidic residues" evidence="1">
    <location>
        <begin position="1"/>
        <end position="13"/>
    </location>
</feature>
<name>A0ABQ8L5N8_LABRO</name>
<keyword evidence="3" id="KW-1185">Reference proteome</keyword>
<reference evidence="2 3" key="1">
    <citation type="submission" date="2022-01" db="EMBL/GenBank/DDBJ databases">
        <title>A high-quality chromosome-level genome assembly of rohu carp, Labeo rohita.</title>
        <authorList>
            <person name="Arick M.A. II"/>
            <person name="Hsu C.-Y."/>
            <person name="Magbanua Z."/>
            <person name="Pechanova O."/>
            <person name="Grover C."/>
            <person name="Miller E."/>
            <person name="Thrash A."/>
            <person name="Ezzel L."/>
            <person name="Alam S."/>
            <person name="Benzie J."/>
            <person name="Hamilton M."/>
            <person name="Karsi A."/>
            <person name="Lawrence M.L."/>
            <person name="Peterson D.G."/>
        </authorList>
    </citation>
    <scope>NUCLEOTIDE SEQUENCE [LARGE SCALE GENOMIC DNA]</scope>
    <source>
        <strain evidence="3">BAU-BD-2019</strain>
        <tissue evidence="2">Blood</tissue>
    </source>
</reference>
<sequence>MSQLTEREQRENTDEGESLSGKDRSVDQAMEAQSYAHSSSCADLTVPCSGVLSEDMQDVKKDIVNKKISIEQQSISELEKKKREGKIRPVVLSFTDRSTKDLLLEASKTEYHRYSNFKFEKELTAKDKAKRQRLWPKIEAARKEGKKAFFVGAKVIIDGKEITE</sequence>
<comment type="caution">
    <text evidence="2">The sequence shown here is derived from an EMBL/GenBank/DDBJ whole genome shotgun (WGS) entry which is preliminary data.</text>
</comment>